<dbReference type="AlphaFoldDB" id="A0A9P8AXM4"/>
<dbReference type="EMBL" id="MU250525">
    <property type="protein sequence ID" value="KAG7451520.1"/>
    <property type="molecule type" value="Genomic_DNA"/>
</dbReference>
<proteinExistence type="predicted"/>
<name>A0A9P8AXM4_9AGAR</name>
<accession>A0A9P8AXM4</accession>
<dbReference type="OrthoDB" id="2841234at2759"/>
<keyword evidence="2" id="KW-1185">Reference proteome</keyword>
<evidence type="ECO:0000313" key="2">
    <source>
        <dbReference type="Proteomes" id="UP000812287"/>
    </source>
</evidence>
<reference evidence="1" key="1">
    <citation type="submission" date="2020-11" db="EMBL/GenBank/DDBJ databases">
        <title>Adaptations for nitrogen fixation in a non-lichenized fungal sporocarp promotes dispersal by wood-feeding termites.</title>
        <authorList>
            <consortium name="DOE Joint Genome Institute"/>
            <person name="Koch R.A."/>
            <person name="Yoon G."/>
            <person name="Arayal U."/>
            <person name="Lail K."/>
            <person name="Amirebrahimi M."/>
            <person name="Labutti K."/>
            <person name="Lipzen A."/>
            <person name="Riley R."/>
            <person name="Barry K."/>
            <person name="Henrissat B."/>
            <person name="Grigoriev I.V."/>
            <person name="Herr J.R."/>
            <person name="Aime M.C."/>
        </authorList>
    </citation>
    <scope>NUCLEOTIDE SEQUENCE</scope>
    <source>
        <strain evidence="1">MCA 3950</strain>
    </source>
</reference>
<dbReference type="Proteomes" id="UP000812287">
    <property type="component" value="Unassembled WGS sequence"/>
</dbReference>
<organism evidence="1 2">
    <name type="scientific">Guyanagaster necrorhizus</name>
    <dbReference type="NCBI Taxonomy" id="856835"/>
    <lineage>
        <taxon>Eukaryota</taxon>
        <taxon>Fungi</taxon>
        <taxon>Dikarya</taxon>
        <taxon>Basidiomycota</taxon>
        <taxon>Agaricomycotina</taxon>
        <taxon>Agaricomycetes</taxon>
        <taxon>Agaricomycetidae</taxon>
        <taxon>Agaricales</taxon>
        <taxon>Marasmiineae</taxon>
        <taxon>Physalacriaceae</taxon>
        <taxon>Guyanagaster</taxon>
    </lineage>
</organism>
<dbReference type="RefSeq" id="XP_043045020.1">
    <property type="nucleotide sequence ID" value="XM_043185203.1"/>
</dbReference>
<evidence type="ECO:0000313" key="1">
    <source>
        <dbReference type="EMBL" id="KAG7451520.1"/>
    </source>
</evidence>
<gene>
    <name evidence="1" type="ORF">BT62DRAFT_927232</name>
</gene>
<comment type="caution">
    <text evidence="1">The sequence shown here is derived from an EMBL/GenBank/DDBJ whole genome shotgun (WGS) entry which is preliminary data.</text>
</comment>
<sequence>MAEIDLEGGRSDDLLSLLSVLKPSDDTYDATFSQQRAFFEKATTIVKKIYCINDTLQELLFTLYDASHNCTSSLSKELCDIFYQGRDDIANTMRCILNSMSAVDGALRALDRALSDPSHTWEETWRYIAEFRRSARAAEEQWHQTRAYLVDEFTASLRDRLFSPYNPLPRLFSWTARLKSDIIFPPLQAWGLVAEKVEDICGAIYDVLEIVGEIESFILNVRRRILHVQYDANTLSPELQEQVEAAGHRLRWTFTSHYLIMDDGVADIASISAHIADDTLSEAQESWSQTVTKGALFGVGFMVLKNLWEESTGVPAFS</sequence>
<dbReference type="GeneID" id="66107500"/>
<protein>
    <submittedName>
        <fullName evidence="1">Uncharacterized protein</fullName>
    </submittedName>
</protein>